<protein>
    <submittedName>
        <fullName evidence="2">Uncharacterized protein</fullName>
    </submittedName>
</protein>
<organism evidence="2">
    <name type="scientific">hydrothermal vent metagenome</name>
    <dbReference type="NCBI Taxonomy" id="652676"/>
    <lineage>
        <taxon>unclassified sequences</taxon>
        <taxon>metagenomes</taxon>
        <taxon>ecological metagenomes</taxon>
    </lineage>
</organism>
<gene>
    <name evidence="2" type="ORF">MNBD_GAMMA08-9</name>
</gene>
<dbReference type="AlphaFoldDB" id="A0A3B0X7Z7"/>
<keyword evidence="1" id="KW-0472">Membrane</keyword>
<keyword evidence="1" id="KW-0812">Transmembrane</keyword>
<evidence type="ECO:0000313" key="2">
    <source>
        <dbReference type="EMBL" id="VAW59592.1"/>
    </source>
</evidence>
<proteinExistence type="predicted"/>
<dbReference type="EMBL" id="UOFH01000091">
    <property type="protein sequence ID" value="VAW59592.1"/>
    <property type="molecule type" value="Genomic_DNA"/>
</dbReference>
<reference evidence="2" key="1">
    <citation type="submission" date="2018-06" db="EMBL/GenBank/DDBJ databases">
        <authorList>
            <person name="Zhirakovskaya E."/>
        </authorList>
    </citation>
    <scope>NUCLEOTIDE SEQUENCE</scope>
</reference>
<evidence type="ECO:0000256" key="1">
    <source>
        <dbReference type="SAM" id="Phobius"/>
    </source>
</evidence>
<sequence>MLKNLISLIMILMLLFLMTGFFGVNSYVNEHGGVKQTIIHIGKEVKDIGREIGKD</sequence>
<accession>A0A3B0X7Z7</accession>
<name>A0A3B0X7Z7_9ZZZZ</name>
<keyword evidence="1" id="KW-1133">Transmembrane helix</keyword>
<feature type="transmembrane region" description="Helical" evidence="1">
    <location>
        <begin position="6"/>
        <end position="28"/>
    </location>
</feature>